<organism evidence="2 3">
    <name type="scientific">Symbiodinium microadriaticum</name>
    <name type="common">Dinoflagellate</name>
    <name type="synonym">Zooxanthella microadriatica</name>
    <dbReference type="NCBI Taxonomy" id="2951"/>
    <lineage>
        <taxon>Eukaryota</taxon>
        <taxon>Sar</taxon>
        <taxon>Alveolata</taxon>
        <taxon>Dinophyceae</taxon>
        <taxon>Suessiales</taxon>
        <taxon>Symbiodiniaceae</taxon>
        <taxon>Symbiodinium</taxon>
    </lineage>
</organism>
<feature type="region of interest" description="Disordered" evidence="1">
    <location>
        <begin position="290"/>
        <end position="314"/>
    </location>
</feature>
<evidence type="ECO:0000256" key="1">
    <source>
        <dbReference type="SAM" id="MobiDB-lite"/>
    </source>
</evidence>
<feature type="region of interest" description="Disordered" evidence="1">
    <location>
        <begin position="330"/>
        <end position="357"/>
    </location>
</feature>
<feature type="compositionally biased region" description="Pro residues" evidence="1">
    <location>
        <begin position="501"/>
        <end position="510"/>
    </location>
</feature>
<name>A0A1Q9DPW3_SYMMI</name>
<sequence length="634" mass="71602">MAPASQDCAIIHHSARLIVTMIFYLHCQQDCKDCDYDVFMPIAISPSGCWSGIGLSLDLDFMPTDSEHLHQTVKFTSINSVPPLRSDQQWRYLDYGAEERMKWFAFAETVMQVFFSEVVINGKPGSVLNCEEAVLQVAEGSIDGLGFAEVRHEVSFPAAKKLDTGKAKLHRSPAQAIGCMTGCDLILDEAQSQMLVVGPSEAVARGAARSRLMWIQEGVERTPKREHGSHRQKRWLHDQPRGFMGFRFCEAFCAVSQRLGPTFDPAGTSVDSAHRVPDYEAAEDFLELPAGGGAENQAEDRNDDDVEADAEPGELVYNEEEEDVFITEGAEGTQTHPETFVEEGDPGRSSQTDQQDMSDEVLVDLDPIPDDGQAHLSSNGKQRRNLDAVPLQYARFWEQDMSMEFDLANKDDTFEGDVFEQEDLDDFADEEAIKHELLSEIQTLRERQEEGVHPEGDIVWQVDEEELHDMEHEQAEPGDGRTKAKVIRPPMQPKSKHKAKPTPPSEPPPNWHNGAESSQADLHDDAGTQWTPWRSQKAGGKRQQAKGTWTEQKTKRKVEYAGNSPPALRRKSWSTDNWAGHEGRGSEWGDSSWDGPSHQRGYRHAKPMDKDWSRDWKAWKDESTWQRGWSWKRR</sequence>
<proteinExistence type="predicted"/>
<feature type="compositionally biased region" description="Acidic residues" evidence="1">
    <location>
        <begin position="301"/>
        <end position="314"/>
    </location>
</feature>
<feature type="region of interest" description="Disordered" evidence="1">
    <location>
        <begin position="445"/>
        <end position="617"/>
    </location>
</feature>
<gene>
    <name evidence="2" type="ORF">AK812_SmicGene20447</name>
</gene>
<protein>
    <submittedName>
        <fullName evidence="2">Uncharacterized protein</fullName>
    </submittedName>
</protein>
<feature type="compositionally biased region" description="Basic and acidic residues" evidence="1">
    <location>
        <begin position="469"/>
        <end position="482"/>
    </location>
</feature>
<dbReference type="OrthoDB" id="431954at2759"/>
<feature type="region of interest" description="Disordered" evidence="1">
    <location>
        <begin position="364"/>
        <end position="383"/>
    </location>
</feature>
<evidence type="ECO:0000313" key="3">
    <source>
        <dbReference type="Proteomes" id="UP000186817"/>
    </source>
</evidence>
<accession>A0A1Q9DPW3</accession>
<evidence type="ECO:0000313" key="2">
    <source>
        <dbReference type="EMBL" id="OLP97201.1"/>
    </source>
</evidence>
<feature type="compositionally biased region" description="Basic and acidic residues" evidence="1">
    <location>
        <begin position="445"/>
        <end position="456"/>
    </location>
</feature>
<dbReference type="AlphaFoldDB" id="A0A1Q9DPW3"/>
<dbReference type="Proteomes" id="UP000186817">
    <property type="component" value="Unassembled WGS sequence"/>
</dbReference>
<feature type="compositionally biased region" description="Basic and acidic residues" evidence="1">
    <location>
        <begin position="606"/>
        <end position="617"/>
    </location>
</feature>
<dbReference type="EMBL" id="LSRX01000442">
    <property type="protein sequence ID" value="OLP97201.1"/>
    <property type="molecule type" value="Genomic_DNA"/>
</dbReference>
<comment type="caution">
    <text evidence="2">The sequence shown here is derived from an EMBL/GenBank/DDBJ whole genome shotgun (WGS) entry which is preliminary data.</text>
</comment>
<keyword evidence="3" id="KW-1185">Reference proteome</keyword>
<reference evidence="2 3" key="1">
    <citation type="submission" date="2016-02" db="EMBL/GenBank/DDBJ databases">
        <title>Genome analysis of coral dinoflagellate symbionts highlights evolutionary adaptations to a symbiotic lifestyle.</title>
        <authorList>
            <person name="Aranda M."/>
            <person name="Li Y."/>
            <person name="Liew Y.J."/>
            <person name="Baumgarten S."/>
            <person name="Simakov O."/>
            <person name="Wilson M."/>
            <person name="Piel J."/>
            <person name="Ashoor H."/>
            <person name="Bougouffa S."/>
            <person name="Bajic V.B."/>
            <person name="Ryu T."/>
            <person name="Ravasi T."/>
            <person name="Bayer T."/>
            <person name="Micklem G."/>
            <person name="Kim H."/>
            <person name="Bhak J."/>
            <person name="Lajeunesse T.C."/>
            <person name="Voolstra C.R."/>
        </authorList>
    </citation>
    <scope>NUCLEOTIDE SEQUENCE [LARGE SCALE GENOMIC DNA]</scope>
    <source>
        <strain evidence="2 3">CCMP2467</strain>
    </source>
</reference>